<dbReference type="PANTHER" id="PTHR11528">
    <property type="entry name" value="HEAT SHOCK PROTEIN 90 FAMILY MEMBER"/>
    <property type="match status" value="1"/>
</dbReference>
<sequence>MPKMRTSFQGLVRLLAKSLYPEPDVFIRELLQNAHDSIQLRQTHTPEPAGDIRIDSHHDDRSLHFTDNGNGMDQRDIKNFLSVIGSTGTGSHARKLAARDVAVATIGQFGIGLLSAFVVAERIEVRTRKWGSARAWRWVNHGDEEYDLTALPENTQPFGTQVIVTLVPEKTLFLDGQQIRQQVRRHADFLPFPIRLNGFETINALHAPWHQTDWCNPALREHLLSAFFSQHYADPPLLVIPIDLSQPHTQGGLYIPARYSPSGQGGGTIDLYQARMCIRNNDGELLPTWAQFVRGVIDCSDLQPTAARDNVLRDTVYYTLRDTLGQSIVTALINLATCDRPRFQKICDWHHDAIKGMALRHTDFGAAVLDYLPFETNQGQLTLSDYFSRQPPMASRKPLYFFSHEADANQFYALCQAQKRLAINAGRTPDEHLLRYYAEQHSDEVELKPLDRLDDPAFYELLNQQEAATYAHLERAVERVLADIQVRVRTQTRRFQPDTLSVVLIAGQRVAAFDAMESALERPFLLDGLDELAGEVRDRLRRQPMTLFLNAAHPLIQRLGTLSEPDHPQYRPILTGLYHSALLNAQHRLTPAAARRFHADLQTLLGEYLALQLQHG</sequence>
<feature type="binding site" evidence="5">
    <location>
        <position position="160"/>
    </location>
    <ligand>
        <name>ATP</name>
        <dbReference type="ChEBI" id="CHEBI:30616"/>
    </ligand>
</feature>
<dbReference type="SUPFAM" id="SSF55874">
    <property type="entry name" value="ATPase domain of HSP90 chaperone/DNA topoisomerase II/histidine kinase"/>
    <property type="match status" value="1"/>
</dbReference>
<dbReference type="GO" id="GO:0140662">
    <property type="term" value="F:ATP-dependent protein folding chaperone"/>
    <property type="evidence" value="ECO:0007669"/>
    <property type="project" value="InterPro"/>
</dbReference>
<evidence type="ECO:0000256" key="5">
    <source>
        <dbReference type="PIRSR" id="PIRSR002583-1"/>
    </source>
</evidence>
<dbReference type="GO" id="GO:0016887">
    <property type="term" value="F:ATP hydrolysis activity"/>
    <property type="evidence" value="ECO:0007669"/>
    <property type="project" value="InterPro"/>
</dbReference>
<proteinExistence type="inferred from homology"/>
<comment type="similarity">
    <text evidence="1">Belongs to the heat shock protein 90 family.</text>
</comment>
<evidence type="ECO:0000256" key="1">
    <source>
        <dbReference type="ARBA" id="ARBA00008239"/>
    </source>
</evidence>
<dbReference type="GO" id="GO:0005524">
    <property type="term" value="F:ATP binding"/>
    <property type="evidence" value="ECO:0007669"/>
    <property type="project" value="UniProtKB-KW"/>
</dbReference>
<feature type="binding site" evidence="5">
    <location>
        <position position="67"/>
    </location>
    <ligand>
        <name>ATP</name>
        <dbReference type="ChEBI" id="CHEBI:30616"/>
    </ligand>
</feature>
<dbReference type="EMBL" id="PDTV01000010">
    <property type="protein sequence ID" value="PIE82921.1"/>
    <property type="molecule type" value="Genomic_DNA"/>
</dbReference>
<dbReference type="Gene3D" id="3.30.565.10">
    <property type="entry name" value="Histidine kinase-like ATPase, C-terminal domain"/>
    <property type="match status" value="1"/>
</dbReference>
<dbReference type="SUPFAM" id="SSF54211">
    <property type="entry name" value="Ribosomal protein S5 domain 2-like"/>
    <property type="match status" value="1"/>
</dbReference>
<evidence type="ECO:0000313" key="6">
    <source>
        <dbReference type="EMBL" id="PIE82921.1"/>
    </source>
</evidence>
<protein>
    <recommendedName>
        <fullName evidence="8">Molecular chaperone HtpG</fullName>
    </recommendedName>
</protein>
<dbReference type="InterPro" id="IPR036890">
    <property type="entry name" value="HATPase_C_sf"/>
</dbReference>
<organism evidence="6 7">
    <name type="scientific">Candidatus Contendibacter odensensis</name>
    <dbReference type="NCBI Taxonomy" id="1400860"/>
    <lineage>
        <taxon>Bacteria</taxon>
        <taxon>Pseudomonadati</taxon>
        <taxon>Pseudomonadota</taxon>
        <taxon>Gammaproteobacteria</taxon>
        <taxon>Candidatus Competibacteraceae</taxon>
        <taxon>Candidatus Contendibacter</taxon>
    </lineage>
</organism>
<evidence type="ECO:0000256" key="4">
    <source>
        <dbReference type="ARBA" id="ARBA00023186"/>
    </source>
</evidence>
<dbReference type="Proteomes" id="UP000229278">
    <property type="component" value="Unassembled WGS sequence"/>
</dbReference>
<dbReference type="PRINTS" id="PR00775">
    <property type="entry name" value="HEATSHOCK90"/>
</dbReference>
<keyword evidence="2 5" id="KW-0547">Nucleotide-binding</keyword>
<evidence type="ECO:0000256" key="3">
    <source>
        <dbReference type="ARBA" id="ARBA00022840"/>
    </source>
</evidence>
<dbReference type="AlphaFoldDB" id="A0A2G6PED0"/>
<dbReference type="PIRSF" id="PIRSF002583">
    <property type="entry name" value="Hsp90"/>
    <property type="match status" value="1"/>
</dbReference>
<feature type="binding site" evidence="5">
    <location>
        <position position="33"/>
    </location>
    <ligand>
        <name>ATP</name>
        <dbReference type="ChEBI" id="CHEBI:30616"/>
    </ligand>
</feature>
<keyword evidence="4" id="KW-0143">Chaperone</keyword>
<gene>
    <name evidence="6" type="ORF">CSA09_04335</name>
</gene>
<dbReference type="Pfam" id="PF13589">
    <property type="entry name" value="HATPase_c_3"/>
    <property type="match status" value="1"/>
</dbReference>
<reference evidence="6 7" key="1">
    <citation type="submission" date="2017-10" db="EMBL/GenBank/DDBJ databases">
        <title>Novel microbial diversity and functional potential in the marine mammal oral microbiome.</title>
        <authorList>
            <person name="Dudek N.K."/>
            <person name="Sun C.L."/>
            <person name="Burstein D."/>
            <person name="Kantor R.S."/>
            <person name="Aliaga Goltsman D.S."/>
            <person name="Bik E.M."/>
            <person name="Thomas B.C."/>
            <person name="Banfield J.F."/>
            <person name="Relman D.A."/>
        </authorList>
    </citation>
    <scope>NUCLEOTIDE SEQUENCE [LARGE SCALE GENOMIC DNA]</scope>
    <source>
        <strain evidence="6">DOLJORAL78_50_517</strain>
    </source>
</reference>
<accession>A0A2G6PED0</accession>
<name>A0A2G6PED0_9GAMM</name>
<dbReference type="InterPro" id="IPR020575">
    <property type="entry name" value="Hsp90_N"/>
</dbReference>
<dbReference type="GO" id="GO:0051082">
    <property type="term" value="F:unfolded protein binding"/>
    <property type="evidence" value="ECO:0007669"/>
    <property type="project" value="InterPro"/>
</dbReference>
<evidence type="ECO:0000256" key="2">
    <source>
        <dbReference type="ARBA" id="ARBA00022741"/>
    </source>
</evidence>
<dbReference type="Gene3D" id="3.30.230.80">
    <property type="match status" value="1"/>
</dbReference>
<evidence type="ECO:0008006" key="8">
    <source>
        <dbReference type="Google" id="ProtNLM"/>
    </source>
</evidence>
<dbReference type="InterPro" id="IPR001404">
    <property type="entry name" value="Hsp90_fam"/>
</dbReference>
<dbReference type="InterPro" id="IPR020568">
    <property type="entry name" value="Ribosomal_Su5_D2-typ_SF"/>
</dbReference>
<feature type="binding site" evidence="5">
    <location>
        <position position="72"/>
    </location>
    <ligand>
        <name>ATP</name>
        <dbReference type="ChEBI" id="CHEBI:30616"/>
    </ligand>
</feature>
<comment type="caution">
    <text evidence="6">The sequence shown here is derived from an EMBL/GenBank/DDBJ whole genome shotgun (WGS) entry which is preliminary data.</text>
</comment>
<feature type="binding site" evidence="5">
    <location>
        <position position="29"/>
    </location>
    <ligand>
        <name>ATP</name>
        <dbReference type="ChEBI" id="CHEBI:30616"/>
    </ligand>
</feature>
<evidence type="ECO:0000313" key="7">
    <source>
        <dbReference type="Proteomes" id="UP000229278"/>
    </source>
</evidence>
<dbReference type="Pfam" id="PF00183">
    <property type="entry name" value="HSP90"/>
    <property type="match status" value="1"/>
</dbReference>
<keyword evidence="3 5" id="KW-0067">ATP-binding</keyword>
<feature type="binding site" evidence="5">
    <location>
        <position position="308"/>
    </location>
    <ligand>
        <name>ATP</name>
        <dbReference type="ChEBI" id="CHEBI:30616"/>
    </ligand>
</feature>